<dbReference type="AlphaFoldDB" id="A0A328BCP6"/>
<gene>
    <name evidence="1" type="ORF">DLM85_17585</name>
</gene>
<evidence type="ECO:0000313" key="2">
    <source>
        <dbReference type="Proteomes" id="UP000248553"/>
    </source>
</evidence>
<name>A0A328BCP6_9BACT</name>
<dbReference type="EMBL" id="QHKM01000006">
    <property type="protein sequence ID" value="RAK64509.1"/>
    <property type="molecule type" value="Genomic_DNA"/>
</dbReference>
<dbReference type="Proteomes" id="UP000248553">
    <property type="component" value="Unassembled WGS sequence"/>
</dbReference>
<organism evidence="1 2">
    <name type="scientific">Hymenobacter edaphi</name>
    <dbReference type="NCBI Taxonomy" id="2211146"/>
    <lineage>
        <taxon>Bacteria</taxon>
        <taxon>Pseudomonadati</taxon>
        <taxon>Bacteroidota</taxon>
        <taxon>Cytophagia</taxon>
        <taxon>Cytophagales</taxon>
        <taxon>Hymenobacteraceae</taxon>
        <taxon>Hymenobacter</taxon>
    </lineage>
</organism>
<comment type="caution">
    <text evidence="1">The sequence shown here is derived from an EMBL/GenBank/DDBJ whole genome shotgun (WGS) entry which is preliminary data.</text>
</comment>
<accession>A0A328BCP6</accession>
<proteinExistence type="predicted"/>
<evidence type="ECO:0000313" key="1">
    <source>
        <dbReference type="EMBL" id="RAK64509.1"/>
    </source>
</evidence>
<reference evidence="2" key="1">
    <citation type="submission" date="2018-05" db="EMBL/GenBank/DDBJ databases">
        <authorList>
            <person name="Nie L."/>
        </authorList>
    </citation>
    <scope>NUCLEOTIDE SEQUENCE [LARGE SCALE GENOMIC DNA]</scope>
    <source>
        <strain evidence="2">NL</strain>
    </source>
</reference>
<keyword evidence="2" id="KW-1185">Reference proteome</keyword>
<sequence>MLVRQRADERRLGRLLQAWYERRLPLRETYRGQPALLLRHNLSYEDLQAFRQRYGVKLSE</sequence>
<protein>
    <submittedName>
        <fullName evidence="1">Uncharacterized protein</fullName>
    </submittedName>
</protein>